<keyword evidence="8" id="KW-1185">Reference proteome</keyword>
<evidence type="ECO:0000256" key="1">
    <source>
        <dbReference type="ARBA" id="ARBA00007074"/>
    </source>
</evidence>
<evidence type="ECO:0000256" key="4">
    <source>
        <dbReference type="ARBA" id="ARBA00022807"/>
    </source>
</evidence>
<evidence type="ECO:0000256" key="5">
    <source>
        <dbReference type="SAM" id="MobiDB-lite"/>
    </source>
</evidence>
<proteinExistence type="inferred from homology"/>
<evidence type="ECO:0000259" key="6">
    <source>
        <dbReference type="PROSITE" id="PS51935"/>
    </source>
</evidence>
<dbReference type="PROSITE" id="PS51935">
    <property type="entry name" value="NLPC_P60"/>
    <property type="match status" value="1"/>
</dbReference>
<evidence type="ECO:0000313" key="7">
    <source>
        <dbReference type="EMBL" id="RZS53453.1"/>
    </source>
</evidence>
<feature type="domain" description="NlpC/P60" evidence="6">
    <location>
        <begin position="219"/>
        <end position="331"/>
    </location>
</feature>
<organism evidence="7 8">
    <name type="scientific">Microcella putealis</name>
    <dbReference type="NCBI Taxonomy" id="337005"/>
    <lineage>
        <taxon>Bacteria</taxon>
        <taxon>Bacillati</taxon>
        <taxon>Actinomycetota</taxon>
        <taxon>Actinomycetes</taxon>
        <taxon>Micrococcales</taxon>
        <taxon>Microbacteriaceae</taxon>
        <taxon>Microcella</taxon>
    </lineage>
</organism>
<dbReference type="InterPro" id="IPR051202">
    <property type="entry name" value="Peptidase_C40"/>
</dbReference>
<dbReference type="InterPro" id="IPR038765">
    <property type="entry name" value="Papain-like_cys_pep_sf"/>
</dbReference>
<dbReference type="AlphaFoldDB" id="A0A4Q7LHD3"/>
<feature type="region of interest" description="Disordered" evidence="5">
    <location>
        <begin position="1"/>
        <end position="31"/>
    </location>
</feature>
<name>A0A4Q7LHD3_9MICO</name>
<evidence type="ECO:0000256" key="2">
    <source>
        <dbReference type="ARBA" id="ARBA00022670"/>
    </source>
</evidence>
<comment type="similarity">
    <text evidence="1">Belongs to the peptidase C40 family.</text>
</comment>
<dbReference type="EMBL" id="SGWW01000006">
    <property type="protein sequence ID" value="RZS53453.1"/>
    <property type="molecule type" value="Genomic_DNA"/>
</dbReference>
<keyword evidence="4" id="KW-0788">Thiol protease</keyword>
<dbReference type="Pfam" id="PF00877">
    <property type="entry name" value="NLPC_P60"/>
    <property type="match status" value="1"/>
</dbReference>
<dbReference type="Proteomes" id="UP000293519">
    <property type="component" value="Unassembled WGS sequence"/>
</dbReference>
<sequence>MAAPTQDARTPVSCPDRGIHETVTGRTKERRGAGGYLLIQGTPGETERDAAPADPTALRRRDLRTARTGLVVRPPVAPLAVATAPAVAAAPRPGIKRTAVNMAVITVATGLIATMALPGTALLSDPAANAENAITAGNAEALAQLKSTESQSVAIDGQLAATAALRDDFSATTMEELVAARAAEERQARIAEAAAAAAAAPRASGPSVSDFLANPPYPTVSPDQIIQVAMQYQGVPYLFGGTTPAGFDCSGFVQYVYAQFGIALPRTVPQQDAAGTRISKADALPGDLVIMPGHNGIYAGNGMIIDAPRAGKTVSLRPIWTDNYWIVRVGI</sequence>
<accession>A0A4Q7LHD3</accession>
<dbReference type="PANTHER" id="PTHR47053">
    <property type="entry name" value="MUREIN DD-ENDOPEPTIDASE MEPH-RELATED"/>
    <property type="match status" value="1"/>
</dbReference>
<protein>
    <submittedName>
        <fullName evidence="7">Cell wall-associated NlpC family hydrolase</fullName>
    </submittedName>
</protein>
<gene>
    <name evidence="7" type="ORF">EV141_2400</name>
</gene>
<reference evidence="7 8" key="1">
    <citation type="journal article" date="2015" name="Stand. Genomic Sci.">
        <title>Genomic Encyclopedia of Bacterial and Archaeal Type Strains, Phase III: the genomes of soil and plant-associated and newly described type strains.</title>
        <authorList>
            <person name="Whitman W.B."/>
            <person name="Woyke T."/>
            <person name="Klenk H.P."/>
            <person name="Zhou Y."/>
            <person name="Lilburn T.G."/>
            <person name="Beck B.J."/>
            <person name="De Vos P."/>
            <person name="Vandamme P."/>
            <person name="Eisen J.A."/>
            <person name="Garrity G."/>
            <person name="Hugenholtz P."/>
            <person name="Kyrpides N.C."/>
        </authorList>
    </citation>
    <scope>NUCLEOTIDE SEQUENCE [LARGE SCALE GENOMIC DNA]</scope>
    <source>
        <strain evidence="7 8">CV2</strain>
    </source>
</reference>
<dbReference type="GO" id="GO:0008234">
    <property type="term" value="F:cysteine-type peptidase activity"/>
    <property type="evidence" value="ECO:0007669"/>
    <property type="project" value="UniProtKB-KW"/>
</dbReference>
<dbReference type="GO" id="GO:0006508">
    <property type="term" value="P:proteolysis"/>
    <property type="evidence" value="ECO:0007669"/>
    <property type="project" value="UniProtKB-KW"/>
</dbReference>
<keyword evidence="3 7" id="KW-0378">Hydrolase</keyword>
<dbReference type="InterPro" id="IPR000064">
    <property type="entry name" value="NLP_P60_dom"/>
</dbReference>
<dbReference type="PANTHER" id="PTHR47053:SF1">
    <property type="entry name" value="MUREIN DD-ENDOPEPTIDASE MEPH-RELATED"/>
    <property type="match status" value="1"/>
</dbReference>
<dbReference type="SUPFAM" id="SSF54001">
    <property type="entry name" value="Cysteine proteinases"/>
    <property type="match status" value="1"/>
</dbReference>
<comment type="caution">
    <text evidence="7">The sequence shown here is derived from an EMBL/GenBank/DDBJ whole genome shotgun (WGS) entry which is preliminary data.</text>
</comment>
<dbReference type="Gene3D" id="3.90.1720.10">
    <property type="entry name" value="endopeptidase domain like (from Nostoc punctiforme)"/>
    <property type="match status" value="1"/>
</dbReference>
<keyword evidence="2" id="KW-0645">Protease</keyword>
<evidence type="ECO:0000256" key="3">
    <source>
        <dbReference type="ARBA" id="ARBA00022801"/>
    </source>
</evidence>
<evidence type="ECO:0000313" key="8">
    <source>
        <dbReference type="Proteomes" id="UP000293519"/>
    </source>
</evidence>